<evidence type="ECO:0000313" key="3">
    <source>
        <dbReference type="EMBL" id="CEF99051.1"/>
    </source>
</evidence>
<evidence type="ECO:0000256" key="1">
    <source>
        <dbReference type="SAM" id="Coils"/>
    </source>
</evidence>
<dbReference type="GeneID" id="9831779"/>
<comment type="caution">
    <text evidence="3">The sequence shown here is derived from an EMBL/GenBank/DDBJ whole genome shotgun (WGS) entry which is preliminary data.</text>
</comment>
<feature type="region of interest" description="Disordered" evidence="2">
    <location>
        <begin position="410"/>
        <end position="438"/>
    </location>
</feature>
<dbReference type="KEGG" id="ota:OT_ostta09g02140"/>
<feature type="compositionally biased region" description="Basic and acidic residues" evidence="2">
    <location>
        <begin position="429"/>
        <end position="438"/>
    </location>
</feature>
<organism evidence="3 4">
    <name type="scientific">Ostreococcus tauri</name>
    <name type="common">Marine green alga</name>
    <dbReference type="NCBI Taxonomy" id="70448"/>
    <lineage>
        <taxon>Eukaryota</taxon>
        <taxon>Viridiplantae</taxon>
        <taxon>Chlorophyta</taxon>
        <taxon>Mamiellophyceae</taxon>
        <taxon>Mamiellales</taxon>
        <taxon>Bathycoccaceae</taxon>
        <taxon>Ostreococcus</taxon>
    </lineage>
</organism>
<name>A0A090M4C7_OSTTA</name>
<evidence type="ECO:0000313" key="4">
    <source>
        <dbReference type="Proteomes" id="UP000009170"/>
    </source>
</evidence>
<dbReference type="Proteomes" id="UP000009170">
    <property type="component" value="Unassembled WGS sequence"/>
</dbReference>
<protein>
    <submittedName>
        <fullName evidence="3">Ubiquitin interacting motif</fullName>
    </submittedName>
</protein>
<reference evidence="4" key="1">
    <citation type="journal article" date="2006" name="Proc. Natl. Acad. Sci. U.S.A.">
        <title>Genome analysis of the smallest free-living eukaryote Ostreococcus tauri unveils many unique features.</title>
        <authorList>
            <person name="Derelle E."/>
            <person name="Ferraz C."/>
            <person name="Rombauts S."/>
            <person name="Rouze P."/>
            <person name="Worden A.Z."/>
            <person name="Robbens S."/>
            <person name="Partensky F."/>
            <person name="Degroeve S."/>
            <person name="Echeynie S."/>
            <person name="Cooke R."/>
            <person name="Saeys Y."/>
            <person name="Wuyts J."/>
            <person name="Jabbari K."/>
            <person name="Bowler C."/>
            <person name="Panaud O."/>
            <person name="Piegu B."/>
            <person name="Ball S.G."/>
            <person name="Ral J.-P."/>
            <person name="Bouget F.-Y."/>
            <person name="Piganeau G."/>
            <person name="De Baets B."/>
            <person name="Picard A."/>
            <person name="Delseny M."/>
            <person name="Demaille J."/>
            <person name="Van de Peer Y."/>
            <person name="Moreau H."/>
        </authorList>
    </citation>
    <scope>NUCLEOTIDE SEQUENCE [LARGE SCALE GENOMIC DNA]</scope>
    <source>
        <strain evidence="4">OTTH 0595 / CCAP 157/2 / RCC745</strain>
    </source>
</reference>
<feature type="compositionally biased region" description="Acidic residues" evidence="2">
    <location>
        <begin position="456"/>
        <end position="468"/>
    </location>
</feature>
<dbReference type="RefSeq" id="XP_003081201.2">
    <property type="nucleotide sequence ID" value="XM_003081153.2"/>
</dbReference>
<dbReference type="EMBL" id="CAID01000009">
    <property type="protein sequence ID" value="CEF99051.1"/>
    <property type="molecule type" value="Genomic_DNA"/>
</dbReference>
<keyword evidence="4" id="KW-1185">Reference proteome</keyword>
<evidence type="ECO:0000256" key="2">
    <source>
        <dbReference type="SAM" id="MobiDB-lite"/>
    </source>
</evidence>
<reference evidence="3 4" key="2">
    <citation type="journal article" date="2014" name="BMC Genomics">
        <title>An improved genome of the model marine alga Ostreococcus tauri unfolds by assessing Illumina de novo assemblies.</title>
        <authorList>
            <person name="Blanc-Mathieu R."/>
            <person name="Verhelst B."/>
            <person name="Derelle E."/>
            <person name="Rombauts S."/>
            <person name="Bouget F.Y."/>
            <person name="Carre I."/>
            <person name="Chateau A."/>
            <person name="Eyre-Walker A."/>
            <person name="Grimsley N."/>
            <person name="Moreau H."/>
            <person name="Piegu B."/>
            <person name="Rivals E."/>
            <person name="Schackwitz W."/>
            <person name="Van de Peer Y."/>
            <person name="Piganeau G."/>
        </authorList>
    </citation>
    <scope>NUCLEOTIDE SEQUENCE [LARGE SCALE GENOMIC DNA]</scope>
    <source>
        <strain evidence="4">OTTH 0595 / CCAP 157/2 / RCC745</strain>
    </source>
</reference>
<accession>A0A090M4C7</accession>
<dbReference type="OrthoDB" id="10627830at2759"/>
<dbReference type="InParanoid" id="A0A090M4C7"/>
<feature type="compositionally biased region" description="Basic residues" evidence="2">
    <location>
        <begin position="333"/>
        <end position="344"/>
    </location>
</feature>
<keyword evidence="1" id="KW-0175">Coiled coil</keyword>
<dbReference type="AlphaFoldDB" id="A0A090M4C7"/>
<feature type="region of interest" description="Disordered" evidence="2">
    <location>
        <begin position="319"/>
        <end position="367"/>
    </location>
</feature>
<proteinExistence type="predicted"/>
<feature type="region of interest" description="Disordered" evidence="2">
    <location>
        <begin position="453"/>
        <end position="494"/>
    </location>
</feature>
<sequence length="494" mass="55260">MSALLARKSVRRAVTTLLCACVVVLEFGAHPWAKSVDFRIQAPRAPLPSPSSSVDASSGSTLRQKFHQRIIGGDGRSMSKSSRTSTRCGDFIGYAWTVDAWTVDDLGERVRLAVRAKKVGAIDLVASRMFAYAVYARTGARAQGLRERFVDASGVELPIGFESERVLETTVLGVRDLEKIPGATGENGIIDLVVRVRVWSNPFHVVFKHELFDALTTVGSLAYAFVVLWRSTNEMGHWRTKRRTMKKVRTPHKDDVHGELYRLALVIARVPISTAFDAAHLPLRALNVVADATTDIIVETASLISLAVMFLAPRTNVSEEAPAPDTYDDRGKAQQHHLKASKLPRRVDRASSHKSSRNEVHARHAKRASVDVLDRRLTFSQADIDAEQRRAEREAAEAREHAEAQIRAKMKRAHMRDMHVSSSRYGSSSKDRDRQESLELRGRQESLIHRMLHEIDDLDIPEEKETIDEPPTPKNQHDFAGLFSWNVNDTDSLS</sequence>
<feature type="coiled-coil region" evidence="1">
    <location>
        <begin position="381"/>
        <end position="408"/>
    </location>
</feature>
<feature type="compositionally biased region" description="Polar residues" evidence="2">
    <location>
        <begin position="485"/>
        <end position="494"/>
    </location>
</feature>
<feature type="compositionally biased region" description="Basic and acidic residues" evidence="2">
    <location>
        <begin position="345"/>
        <end position="367"/>
    </location>
</feature>
<gene>
    <name evidence="3" type="ORF">OT_ostta09g02140</name>
</gene>